<evidence type="ECO:0000259" key="3">
    <source>
        <dbReference type="Pfam" id="PF13458"/>
    </source>
</evidence>
<comment type="similarity">
    <text evidence="1">Belongs to the leucine-binding protein family.</text>
</comment>
<proteinExistence type="inferred from homology"/>
<dbReference type="OrthoDB" id="6753945at2"/>
<evidence type="ECO:0000256" key="2">
    <source>
        <dbReference type="ARBA" id="ARBA00022729"/>
    </source>
</evidence>
<protein>
    <submittedName>
        <fullName evidence="4">Branched-chain amino acid transport system substrate-binding protein</fullName>
    </submittedName>
</protein>
<dbReference type="Proteomes" id="UP000199691">
    <property type="component" value="Unassembled WGS sequence"/>
</dbReference>
<dbReference type="PANTHER" id="PTHR30483:SF6">
    <property type="entry name" value="PERIPLASMIC BINDING PROTEIN OF ABC TRANSPORTER FOR NATURAL AMINO ACIDS"/>
    <property type="match status" value="1"/>
</dbReference>
<dbReference type="SUPFAM" id="SSF53822">
    <property type="entry name" value="Periplasmic binding protein-like I"/>
    <property type="match status" value="1"/>
</dbReference>
<dbReference type="InterPro" id="IPR028082">
    <property type="entry name" value="Peripla_BP_I"/>
</dbReference>
<dbReference type="STRING" id="641025.SAMN05421507_1039"/>
<reference evidence="5" key="1">
    <citation type="submission" date="2016-10" db="EMBL/GenBank/DDBJ databases">
        <authorList>
            <person name="Varghese N."/>
            <person name="Submissions S."/>
        </authorList>
    </citation>
    <scope>NUCLEOTIDE SEQUENCE [LARGE SCALE GENOMIC DNA]</scope>
    <source>
        <strain evidence="5">CGMCC 4.6609</strain>
    </source>
</reference>
<dbReference type="InterPro" id="IPR028081">
    <property type="entry name" value="Leu-bd"/>
</dbReference>
<gene>
    <name evidence="4" type="ORF">SAMN05421507_1039</name>
</gene>
<organism evidence="4 5">
    <name type="scientific">Lentzea jiangxiensis</name>
    <dbReference type="NCBI Taxonomy" id="641025"/>
    <lineage>
        <taxon>Bacteria</taxon>
        <taxon>Bacillati</taxon>
        <taxon>Actinomycetota</taxon>
        <taxon>Actinomycetes</taxon>
        <taxon>Pseudonocardiales</taxon>
        <taxon>Pseudonocardiaceae</taxon>
        <taxon>Lentzea</taxon>
    </lineage>
</organism>
<feature type="domain" description="Leucine-binding protein" evidence="3">
    <location>
        <begin position="34"/>
        <end position="307"/>
    </location>
</feature>
<accession>A0A1H0KNK3</accession>
<dbReference type="Pfam" id="PF13458">
    <property type="entry name" value="Peripla_BP_6"/>
    <property type="match status" value="1"/>
</dbReference>
<dbReference type="Gene3D" id="3.40.50.2300">
    <property type="match status" value="2"/>
</dbReference>
<keyword evidence="2" id="KW-0732">Signal</keyword>
<dbReference type="InterPro" id="IPR051010">
    <property type="entry name" value="BCAA_transport"/>
</dbReference>
<evidence type="ECO:0000313" key="4">
    <source>
        <dbReference type="EMBL" id="SDO57445.1"/>
    </source>
</evidence>
<dbReference type="EMBL" id="FNIX01000003">
    <property type="protein sequence ID" value="SDO57445.1"/>
    <property type="molecule type" value="Genomic_DNA"/>
</dbReference>
<dbReference type="AlphaFoldDB" id="A0A1H0KNK3"/>
<keyword evidence="5" id="KW-1185">Reference proteome</keyword>
<name>A0A1H0KNK3_9PSEU</name>
<dbReference type="PANTHER" id="PTHR30483">
    <property type="entry name" value="LEUCINE-SPECIFIC-BINDING PROTEIN"/>
    <property type="match status" value="1"/>
</dbReference>
<evidence type="ECO:0000313" key="5">
    <source>
        <dbReference type="Proteomes" id="UP000199691"/>
    </source>
</evidence>
<sequence length="355" mass="37563">MPDVPKPLIGIVLARTGRLAPLGAALDFVAGALPWPVDVLVHDSCSTPQGARAAVSALADAGVRAVVTLGGTETLPAVARACTEREVPCVSTTLPWQVFDAEVFGDDHRPGWAFHFSWGVDDIAEVFTDLWEHLGAARRVGCLWNDGTQGRALRRWFRPVAEARGHVLVDLPYREHGDDLPDLAEVEVLTSAATAADLAAAIGRARPRLVTCSRWLTYPFSVAAHARLDRIATIVYWTPAHGNGAGRELAAAYENATGMPWTQPLGVAHAALEVVCHAVTASRSRTETAGALAGLRLDTLAGTLDWTDGPAPGVAKIALAGGQWRGGQRPELVVVDNRRVPGVPIGGELLLSPPA</sequence>
<evidence type="ECO:0000256" key="1">
    <source>
        <dbReference type="ARBA" id="ARBA00010062"/>
    </source>
</evidence>